<dbReference type="InterPro" id="IPR000595">
    <property type="entry name" value="cNMP-bd_dom"/>
</dbReference>
<name>A0AAD7ZX34_DIPPU</name>
<evidence type="ECO:0000259" key="1">
    <source>
        <dbReference type="PROSITE" id="PS50042"/>
    </source>
</evidence>
<evidence type="ECO:0000313" key="3">
    <source>
        <dbReference type="Proteomes" id="UP001233999"/>
    </source>
</evidence>
<dbReference type="Gene3D" id="2.60.120.10">
    <property type="entry name" value="Jelly Rolls"/>
    <property type="match status" value="1"/>
</dbReference>
<reference evidence="2" key="2">
    <citation type="submission" date="2023-05" db="EMBL/GenBank/DDBJ databases">
        <authorList>
            <person name="Fouks B."/>
        </authorList>
    </citation>
    <scope>NUCLEOTIDE SEQUENCE</scope>
    <source>
        <strain evidence="2">Stay&amp;Tobe</strain>
        <tissue evidence="2">Testes</tissue>
    </source>
</reference>
<evidence type="ECO:0000313" key="2">
    <source>
        <dbReference type="EMBL" id="KAJ9588307.1"/>
    </source>
</evidence>
<organism evidence="2 3">
    <name type="scientific">Diploptera punctata</name>
    <name type="common">Pacific beetle cockroach</name>
    <dbReference type="NCBI Taxonomy" id="6984"/>
    <lineage>
        <taxon>Eukaryota</taxon>
        <taxon>Metazoa</taxon>
        <taxon>Ecdysozoa</taxon>
        <taxon>Arthropoda</taxon>
        <taxon>Hexapoda</taxon>
        <taxon>Insecta</taxon>
        <taxon>Pterygota</taxon>
        <taxon>Neoptera</taxon>
        <taxon>Polyneoptera</taxon>
        <taxon>Dictyoptera</taxon>
        <taxon>Blattodea</taxon>
        <taxon>Blaberoidea</taxon>
        <taxon>Blaberidae</taxon>
        <taxon>Diplopterinae</taxon>
        <taxon>Diploptera</taxon>
    </lineage>
</organism>
<sequence length="70" mass="8301">SSCNNKIFLLNRLTSKRFHRPIVYRYRFFTNVEKNNTVFRQGDLGSSWYAVLGGQLDVRLEQQCKDSKEK</sequence>
<feature type="non-terminal residue" evidence="2">
    <location>
        <position position="70"/>
    </location>
</feature>
<dbReference type="Proteomes" id="UP001233999">
    <property type="component" value="Unassembled WGS sequence"/>
</dbReference>
<dbReference type="InterPro" id="IPR014710">
    <property type="entry name" value="RmlC-like_jellyroll"/>
</dbReference>
<reference evidence="2" key="1">
    <citation type="journal article" date="2023" name="IScience">
        <title>Live-bearing cockroach genome reveals convergent evolutionary mechanisms linked to viviparity in insects and beyond.</title>
        <authorList>
            <person name="Fouks B."/>
            <person name="Harrison M.C."/>
            <person name="Mikhailova A.A."/>
            <person name="Marchal E."/>
            <person name="English S."/>
            <person name="Carruthers M."/>
            <person name="Jennings E.C."/>
            <person name="Chiamaka E.L."/>
            <person name="Frigard R.A."/>
            <person name="Pippel M."/>
            <person name="Attardo G.M."/>
            <person name="Benoit J.B."/>
            <person name="Bornberg-Bauer E."/>
            <person name="Tobe S.S."/>
        </authorList>
    </citation>
    <scope>NUCLEOTIDE SEQUENCE</scope>
    <source>
        <strain evidence="2">Stay&amp;Tobe</strain>
    </source>
</reference>
<accession>A0AAD7ZX34</accession>
<dbReference type="AlphaFoldDB" id="A0AAD7ZX34"/>
<dbReference type="SUPFAM" id="SSF51206">
    <property type="entry name" value="cAMP-binding domain-like"/>
    <property type="match status" value="1"/>
</dbReference>
<comment type="caution">
    <text evidence="2">The sequence shown here is derived from an EMBL/GenBank/DDBJ whole genome shotgun (WGS) entry which is preliminary data.</text>
</comment>
<proteinExistence type="predicted"/>
<dbReference type="EMBL" id="JASPKZ010005692">
    <property type="protein sequence ID" value="KAJ9588307.1"/>
    <property type="molecule type" value="Genomic_DNA"/>
</dbReference>
<gene>
    <name evidence="2" type="ORF">L9F63_018331</name>
</gene>
<feature type="domain" description="Cyclic nucleotide-binding" evidence="1">
    <location>
        <begin position="29"/>
        <end position="70"/>
    </location>
</feature>
<keyword evidence="3" id="KW-1185">Reference proteome</keyword>
<dbReference type="InterPro" id="IPR018490">
    <property type="entry name" value="cNMP-bd_dom_sf"/>
</dbReference>
<protein>
    <recommendedName>
        <fullName evidence="1">Cyclic nucleotide-binding domain-containing protein</fullName>
    </recommendedName>
</protein>
<feature type="non-terminal residue" evidence="2">
    <location>
        <position position="1"/>
    </location>
</feature>
<dbReference type="PROSITE" id="PS50042">
    <property type="entry name" value="CNMP_BINDING_3"/>
    <property type="match status" value="1"/>
</dbReference>